<evidence type="ECO:0000256" key="1">
    <source>
        <dbReference type="ARBA" id="ARBA00004533"/>
    </source>
</evidence>
<reference evidence="9" key="1">
    <citation type="submission" date="2018-06" db="EMBL/GenBank/DDBJ databases">
        <authorList>
            <person name="Zhirakovskaya E."/>
        </authorList>
    </citation>
    <scope>NUCLEOTIDE SEQUENCE</scope>
</reference>
<feature type="domain" description="Mce/MlaD" evidence="8">
    <location>
        <begin position="166"/>
        <end position="226"/>
    </location>
</feature>
<keyword evidence="4 7" id="KW-0812">Transmembrane</keyword>
<name>A0A3B0Y4W5_9ZZZZ</name>
<comment type="subcellular location">
    <subcellularLocation>
        <location evidence="1">Cell inner membrane</location>
    </subcellularLocation>
</comment>
<evidence type="ECO:0000256" key="6">
    <source>
        <dbReference type="ARBA" id="ARBA00023136"/>
    </source>
</evidence>
<evidence type="ECO:0000259" key="8">
    <source>
        <dbReference type="Pfam" id="PF02470"/>
    </source>
</evidence>
<dbReference type="PANTHER" id="PTHR30462:SF0">
    <property type="entry name" value="INTERMEMBRANE TRANSPORT PROTEIN YEBT"/>
    <property type="match status" value="1"/>
</dbReference>
<dbReference type="Pfam" id="PF02470">
    <property type="entry name" value="MlaD"/>
    <property type="match status" value="3"/>
</dbReference>
<dbReference type="PANTHER" id="PTHR30462">
    <property type="entry name" value="INTERMEMBRANE TRANSPORT PROTEIN PQIB-RELATED"/>
    <property type="match status" value="1"/>
</dbReference>
<protein>
    <submittedName>
        <fullName evidence="9">Paraquat-inducible protein B</fullName>
    </submittedName>
</protein>
<sequence>MSETERQEIPDSIPEAVVEEWGKGFPVVWMLPLVALLIGGWLVVKAIVEKGPVIVIQFQTAEGIEEGKTLVKYRDVVIGKVRTVRFAEDLSHVLVTAEMVPGLERHLIESTRFWVVRPRVGSGEISGLETIISGAHIAADPGKSGDETLEFVGLEIPPVIKSNENGTLYHLRAEKASSLSIGAPVYYRQIPVGQVTGYSLADDHTYVDVDVFIEAPHDSYVRSSTRFWNVGGVDVSVNPEGVTLELESVASLLSGGIAFETPLSLLNGGQAPEDTSFRLYPNYARTREAPVSRGYLYRIDLAGNMSGFGVGAAVELMGIRVGTVMQIDPYLNLNAKQARRTVFIEIEPEKMLRPDERTNLRGQALEEAVEGRVTELLERGLRAQLQSTNLITGQKFIALELMTDAKPVKLASKDGYPVLPVVAGDLEKMTASLGRILAKLEKMPLDRMVRNADQMMVSLDNLAQAANKALPTLAEEARQALDATDEAMRAVDGLVSEEGALGTEFYDAVRELQLAARAIRLMAEYLERHPESLLSGKDEAK</sequence>
<dbReference type="GO" id="GO:0005886">
    <property type="term" value="C:plasma membrane"/>
    <property type="evidence" value="ECO:0007669"/>
    <property type="project" value="UniProtKB-SubCell"/>
</dbReference>
<feature type="transmembrane region" description="Helical" evidence="7">
    <location>
        <begin position="27"/>
        <end position="48"/>
    </location>
</feature>
<keyword evidence="3" id="KW-0997">Cell inner membrane</keyword>
<gene>
    <name evidence="9" type="ORF">MNBD_GAMMA15-2169</name>
</gene>
<dbReference type="InterPro" id="IPR003399">
    <property type="entry name" value="Mce/MlaD"/>
</dbReference>
<evidence type="ECO:0000256" key="3">
    <source>
        <dbReference type="ARBA" id="ARBA00022519"/>
    </source>
</evidence>
<keyword evidence="5 7" id="KW-1133">Transmembrane helix</keyword>
<dbReference type="InterPro" id="IPR051800">
    <property type="entry name" value="PqiA-PqiB_transport"/>
</dbReference>
<proteinExistence type="predicted"/>
<evidence type="ECO:0000256" key="4">
    <source>
        <dbReference type="ARBA" id="ARBA00022692"/>
    </source>
</evidence>
<dbReference type="EMBL" id="UOFN01000038">
    <property type="protein sequence ID" value="VAW74651.1"/>
    <property type="molecule type" value="Genomic_DNA"/>
</dbReference>
<organism evidence="9">
    <name type="scientific">hydrothermal vent metagenome</name>
    <dbReference type="NCBI Taxonomy" id="652676"/>
    <lineage>
        <taxon>unclassified sequences</taxon>
        <taxon>metagenomes</taxon>
        <taxon>ecological metagenomes</taxon>
    </lineage>
</organism>
<evidence type="ECO:0000313" key="9">
    <source>
        <dbReference type="EMBL" id="VAW74651.1"/>
    </source>
</evidence>
<evidence type="ECO:0000256" key="7">
    <source>
        <dbReference type="SAM" id="Phobius"/>
    </source>
</evidence>
<evidence type="ECO:0000256" key="5">
    <source>
        <dbReference type="ARBA" id="ARBA00022989"/>
    </source>
</evidence>
<keyword evidence="6 7" id="KW-0472">Membrane</keyword>
<keyword evidence="2" id="KW-1003">Cell membrane</keyword>
<accession>A0A3B0Y4W5</accession>
<evidence type="ECO:0000256" key="2">
    <source>
        <dbReference type="ARBA" id="ARBA00022475"/>
    </source>
</evidence>
<feature type="domain" description="Mce/MlaD" evidence="8">
    <location>
        <begin position="51"/>
        <end position="142"/>
    </location>
</feature>
<dbReference type="AlphaFoldDB" id="A0A3B0Y4W5"/>
<feature type="domain" description="Mce/MlaD" evidence="8">
    <location>
        <begin position="303"/>
        <end position="400"/>
    </location>
</feature>